<dbReference type="EMBL" id="CM004387">
    <property type="protein sequence ID" value="OAY61462.1"/>
    <property type="molecule type" value="Genomic_DNA"/>
</dbReference>
<sequence>MHKVPFNVLNWEMGGAESSSFVCGQEIFRKSKCLYVFVFATNCFKKYGISIEWDFDGVKKGM</sequence>
<protein>
    <submittedName>
        <fullName evidence="1">Uncharacterized protein</fullName>
    </submittedName>
</protein>
<evidence type="ECO:0000313" key="1">
    <source>
        <dbReference type="EMBL" id="OAY61462.1"/>
    </source>
</evidence>
<reference evidence="1" key="1">
    <citation type="submission" date="2016-02" db="EMBL/GenBank/DDBJ databases">
        <title>WGS assembly of Manihot esculenta.</title>
        <authorList>
            <person name="Bredeson J.V."/>
            <person name="Prochnik S.E."/>
            <person name="Lyons J.B."/>
            <person name="Schmutz J."/>
            <person name="Grimwood J."/>
            <person name="Vrebalov J."/>
            <person name="Bart R.S."/>
            <person name="Amuge T."/>
            <person name="Ferguson M.E."/>
            <person name="Green R."/>
            <person name="Putnam N."/>
            <person name="Stites J."/>
            <person name="Rounsley S."/>
            <person name="Rokhsar D.S."/>
        </authorList>
    </citation>
    <scope>NUCLEOTIDE SEQUENCE [LARGE SCALE GENOMIC DNA]</scope>
    <source>
        <tissue evidence="1">Leaf</tissue>
    </source>
</reference>
<proteinExistence type="predicted"/>
<accession>A0A2C9WPH8</accession>
<dbReference type="AlphaFoldDB" id="A0A2C9WPH8"/>
<gene>
    <name evidence="1" type="ORF">MANES_01G190500</name>
</gene>
<name>A0A2C9WPH8_MANES</name>
<organism evidence="1">
    <name type="scientific">Manihot esculenta</name>
    <name type="common">Cassava</name>
    <name type="synonym">Jatropha manihot</name>
    <dbReference type="NCBI Taxonomy" id="3983"/>
    <lineage>
        <taxon>Eukaryota</taxon>
        <taxon>Viridiplantae</taxon>
        <taxon>Streptophyta</taxon>
        <taxon>Embryophyta</taxon>
        <taxon>Tracheophyta</taxon>
        <taxon>Spermatophyta</taxon>
        <taxon>Magnoliopsida</taxon>
        <taxon>eudicotyledons</taxon>
        <taxon>Gunneridae</taxon>
        <taxon>Pentapetalae</taxon>
        <taxon>rosids</taxon>
        <taxon>fabids</taxon>
        <taxon>Malpighiales</taxon>
        <taxon>Euphorbiaceae</taxon>
        <taxon>Crotonoideae</taxon>
        <taxon>Manihoteae</taxon>
        <taxon>Manihot</taxon>
    </lineage>
</organism>